<feature type="compositionally biased region" description="Gly residues" evidence="3">
    <location>
        <begin position="74"/>
        <end position="96"/>
    </location>
</feature>
<dbReference type="InterPro" id="IPR041916">
    <property type="entry name" value="Anti_sigma_zinc_sf"/>
</dbReference>
<sequence length="179" mass="18033">MTRHLGDRLTALIDGELDHGTRERMLGHLAQCAECRQEAETERQLKSRLSAMAAPQVPVELMLGLLSLDTNRGTGAGASAGQPGAGGGPAGGGPGSAPGPFSFQTVPIRPPAAPAAGRPTASRSPVRPQRLRVAAIGAVSLAALGTGAWLVGDFSASASPSHSPAQPAPAQIVTYAPGH</sequence>
<evidence type="ECO:0000259" key="5">
    <source>
        <dbReference type="Pfam" id="PF13490"/>
    </source>
</evidence>
<dbReference type="Gene3D" id="1.10.10.1320">
    <property type="entry name" value="Anti-sigma factor, zinc-finger domain"/>
    <property type="match status" value="1"/>
</dbReference>
<evidence type="ECO:0000256" key="1">
    <source>
        <dbReference type="ARBA" id="ARBA00023015"/>
    </source>
</evidence>
<protein>
    <submittedName>
        <fullName evidence="6">Zf-HC2 domain-containing protein</fullName>
    </submittedName>
</protein>
<proteinExistence type="predicted"/>
<dbReference type="RefSeq" id="WP_212007443.1">
    <property type="nucleotide sequence ID" value="NZ_JAAFYZ010000006.1"/>
</dbReference>
<evidence type="ECO:0000313" key="6">
    <source>
        <dbReference type="EMBL" id="MBS2545789.1"/>
    </source>
</evidence>
<dbReference type="InterPro" id="IPR027383">
    <property type="entry name" value="Znf_put"/>
</dbReference>
<evidence type="ECO:0000313" key="7">
    <source>
        <dbReference type="Proteomes" id="UP000730482"/>
    </source>
</evidence>
<keyword evidence="7" id="KW-1185">Reference proteome</keyword>
<evidence type="ECO:0000256" key="2">
    <source>
        <dbReference type="ARBA" id="ARBA00023163"/>
    </source>
</evidence>
<keyword evidence="2" id="KW-0804">Transcription</keyword>
<dbReference type="Proteomes" id="UP000730482">
    <property type="component" value="Unassembled WGS sequence"/>
</dbReference>
<keyword evidence="4" id="KW-0812">Transmembrane</keyword>
<keyword evidence="4" id="KW-1133">Transmembrane helix</keyword>
<dbReference type="EMBL" id="JAAFYZ010000006">
    <property type="protein sequence ID" value="MBS2545789.1"/>
    <property type="molecule type" value="Genomic_DNA"/>
</dbReference>
<evidence type="ECO:0000256" key="3">
    <source>
        <dbReference type="SAM" id="MobiDB-lite"/>
    </source>
</evidence>
<comment type="caution">
    <text evidence="6">The sequence shown here is derived from an EMBL/GenBank/DDBJ whole genome shotgun (WGS) entry which is preliminary data.</text>
</comment>
<feature type="region of interest" description="Disordered" evidence="3">
    <location>
        <begin position="74"/>
        <end position="127"/>
    </location>
</feature>
<feature type="transmembrane region" description="Helical" evidence="4">
    <location>
        <begin position="133"/>
        <end position="152"/>
    </location>
</feature>
<reference evidence="6 7" key="1">
    <citation type="submission" date="2020-02" db="EMBL/GenBank/DDBJ databases">
        <title>Acidophilic actinobacteria isolated from forest soil.</title>
        <authorList>
            <person name="Golinska P."/>
        </authorList>
    </citation>
    <scope>NUCLEOTIDE SEQUENCE [LARGE SCALE GENOMIC DNA]</scope>
    <source>
        <strain evidence="6 7">NL8</strain>
    </source>
</reference>
<feature type="domain" description="Putative zinc-finger" evidence="5">
    <location>
        <begin position="7"/>
        <end position="36"/>
    </location>
</feature>
<organism evidence="6 7">
    <name type="scientific">Catenulispora pinistramenti</name>
    <dbReference type="NCBI Taxonomy" id="2705254"/>
    <lineage>
        <taxon>Bacteria</taxon>
        <taxon>Bacillati</taxon>
        <taxon>Actinomycetota</taxon>
        <taxon>Actinomycetes</taxon>
        <taxon>Catenulisporales</taxon>
        <taxon>Catenulisporaceae</taxon>
        <taxon>Catenulispora</taxon>
    </lineage>
</organism>
<name>A0ABS5KHP9_9ACTN</name>
<keyword evidence="4" id="KW-0472">Membrane</keyword>
<keyword evidence="1" id="KW-0805">Transcription regulation</keyword>
<feature type="compositionally biased region" description="Low complexity" evidence="3">
    <location>
        <begin position="114"/>
        <end position="125"/>
    </location>
</feature>
<accession>A0ABS5KHP9</accession>
<gene>
    <name evidence="6" type="ORF">KGQ19_02790</name>
</gene>
<dbReference type="Pfam" id="PF13490">
    <property type="entry name" value="zf-HC2"/>
    <property type="match status" value="1"/>
</dbReference>
<evidence type="ECO:0000256" key="4">
    <source>
        <dbReference type="SAM" id="Phobius"/>
    </source>
</evidence>